<proteinExistence type="predicted"/>
<dbReference type="Pfam" id="PF00092">
    <property type="entry name" value="VWA"/>
    <property type="match status" value="1"/>
</dbReference>
<feature type="signal peptide" evidence="2">
    <location>
        <begin position="1"/>
        <end position="25"/>
    </location>
</feature>
<accession>A0A4R6U8V9</accession>
<evidence type="ECO:0000313" key="5">
    <source>
        <dbReference type="Proteomes" id="UP000295632"/>
    </source>
</evidence>
<gene>
    <name evidence="4" type="ORF">EV213_101462</name>
</gene>
<evidence type="ECO:0000259" key="3">
    <source>
        <dbReference type="PROSITE" id="PS50234"/>
    </source>
</evidence>
<feature type="compositionally biased region" description="Polar residues" evidence="1">
    <location>
        <begin position="30"/>
        <end position="43"/>
    </location>
</feature>
<feature type="domain" description="VWFA" evidence="3">
    <location>
        <begin position="162"/>
        <end position="353"/>
    </location>
</feature>
<dbReference type="RefSeq" id="WP_133578842.1">
    <property type="nucleotide sequence ID" value="NZ_SNYJ01000001.1"/>
</dbReference>
<dbReference type="PROSITE" id="PS50234">
    <property type="entry name" value="VWFA"/>
    <property type="match status" value="1"/>
</dbReference>
<protein>
    <submittedName>
        <fullName evidence="4">Ca-activated chloride channel family protein</fullName>
    </submittedName>
</protein>
<name>A0A4R6U8V9_9BACI</name>
<evidence type="ECO:0000256" key="2">
    <source>
        <dbReference type="SAM" id="SignalP"/>
    </source>
</evidence>
<keyword evidence="5" id="KW-1185">Reference proteome</keyword>
<reference evidence="4 5" key="1">
    <citation type="submission" date="2019-03" db="EMBL/GenBank/DDBJ databases">
        <title>Genomic Encyclopedia of Type Strains, Phase IV (KMG-IV): sequencing the most valuable type-strain genomes for metagenomic binning, comparative biology and taxonomic classification.</title>
        <authorList>
            <person name="Goeker M."/>
        </authorList>
    </citation>
    <scope>NUCLEOTIDE SEQUENCE [LARGE SCALE GENOMIC DNA]</scope>
    <source>
        <strain evidence="4 5">DSM 28697</strain>
    </source>
</reference>
<feature type="region of interest" description="Disordered" evidence="1">
    <location>
        <begin position="29"/>
        <end position="70"/>
    </location>
</feature>
<dbReference type="EMBL" id="SNYJ01000001">
    <property type="protein sequence ID" value="TDQ43030.1"/>
    <property type="molecule type" value="Genomic_DNA"/>
</dbReference>
<evidence type="ECO:0000256" key="1">
    <source>
        <dbReference type="SAM" id="MobiDB-lite"/>
    </source>
</evidence>
<dbReference type="SUPFAM" id="SSF53300">
    <property type="entry name" value="vWA-like"/>
    <property type="match status" value="1"/>
</dbReference>
<dbReference type="AlphaFoldDB" id="A0A4R6U8V9"/>
<dbReference type="SMART" id="SM00327">
    <property type="entry name" value="VWA"/>
    <property type="match status" value="1"/>
</dbReference>
<dbReference type="PROSITE" id="PS51257">
    <property type="entry name" value="PROKAR_LIPOPROTEIN"/>
    <property type="match status" value="1"/>
</dbReference>
<keyword evidence="2" id="KW-0732">Signal</keyword>
<dbReference type="InterPro" id="IPR002035">
    <property type="entry name" value="VWF_A"/>
</dbReference>
<evidence type="ECO:0000313" key="4">
    <source>
        <dbReference type="EMBL" id="TDQ43030.1"/>
    </source>
</evidence>
<sequence length="464" mass="52444">MKRKKESSVILSITCILLLALSACAPEKTGVSQSTAAKSNSVVEDTSDRESTEEEPEPIENQDVFDKETEIDWRVPDKETLVNNPEGTFAGAPFEENREEIIAVLEQFPHEDDVADGREEILKQLLLLFAEDYEEPFPEWEELKVDPPTIYNGKRQLTANLNVEILLDASGSMIEEVDGDSKMVLAKEAIQQFAGNLPEEANVSLRVYGHEGTTAFEDKVMSCESSEEMYELQPYEKSTLSDSLEQFKPSGWTPMAKALEDAKKDLEGLDKEANTNLIFLVSDGIETCGGDPVSAAKELKDSDIQPLVNVIGFNVDEEGQQQLKDVAKSADGVFAYVEDQEALAEQFDQADEIAAQWEKWRSETVAEINEVSSKRKERLDTVMSSWDENWERERNNINEALAYLSEEGKIDRFFYNLEMTSRDIGFNAVIKQTRLSYSSDQFFEKLKADQDVMHENLKRTLDFD</sequence>
<dbReference type="Proteomes" id="UP000295632">
    <property type="component" value="Unassembled WGS sequence"/>
</dbReference>
<dbReference type="OrthoDB" id="9783818at2"/>
<comment type="caution">
    <text evidence="4">The sequence shown here is derived from an EMBL/GenBank/DDBJ whole genome shotgun (WGS) entry which is preliminary data.</text>
</comment>
<dbReference type="InterPro" id="IPR036465">
    <property type="entry name" value="vWFA_dom_sf"/>
</dbReference>
<feature type="compositionally biased region" description="Acidic residues" evidence="1">
    <location>
        <begin position="45"/>
        <end position="60"/>
    </location>
</feature>
<feature type="chain" id="PRO_5020674854" evidence="2">
    <location>
        <begin position="26"/>
        <end position="464"/>
    </location>
</feature>
<dbReference type="Gene3D" id="3.40.50.410">
    <property type="entry name" value="von Willebrand factor, type A domain"/>
    <property type="match status" value="2"/>
</dbReference>
<organism evidence="4 5">
    <name type="scientific">Aureibacillus halotolerans</name>
    <dbReference type="NCBI Taxonomy" id="1508390"/>
    <lineage>
        <taxon>Bacteria</taxon>
        <taxon>Bacillati</taxon>
        <taxon>Bacillota</taxon>
        <taxon>Bacilli</taxon>
        <taxon>Bacillales</taxon>
        <taxon>Bacillaceae</taxon>
        <taxon>Aureibacillus</taxon>
    </lineage>
</organism>